<dbReference type="OrthoDB" id="10261563at2759"/>
<feature type="compositionally biased region" description="Low complexity" evidence="1">
    <location>
        <begin position="130"/>
        <end position="141"/>
    </location>
</feature>
<organism evidence="3 4">
    <name type="scientific">Ceratocystis fimbriata f. sp. platani</name>
    <dbReference type="NCBI Taxonomy" id="88771"/>
    <lineage>
        <taxon>Eukaryota</taxon>
        <taxon>Fungi</taxon>
        <taxon>Dikarya</taxon>
        <taxon>Ascomycota</taxon>
        <taxon>Pezizomycotina</taxon>
        <taxon>Sordariomycetes</taxon>
        <taxon>Hypocreomycetidae</taxon>
        <taxon>Microascales</taxon>
        <taxon>Ceratocystidaceae</taxon>
        <taxon>Ceratocystis</taxon>
    </lineage>
</organism>
<evidence type="ECO:0000259" key="2">
    <source>
        <dbReference type="Pfam" id="PF10180"/>
    </source>
</evidence>
<keyword evidence="4" id="KW-1185">Reference proteome</keyword>
<dbReference type="Pfam" id="PF10180">
    <property type="entry name" value="WKF"/>
    <property type="match status" value="1"/>
</dbReference>
<gene>
    <name evidence="3" type="ORF">CFO_g5311</name>
</gene>
<feature type="compositionally biased region" description="Basic residues" evidence="1">
    <location>
        <begin position="347"/>
        <end position="357"/>
    </location>
</feature>
<dbReference type="PANTHER" id="PTHR22306:SF2">
    <property type="entry name" value="CHROMOSOME 7 OPEN READING FRAME 50"/>
    <property type="match status" value="1"/>
</dbReference>
<dbReference type="InterPro" id="IPR019327">
    <property type="entry name" value="WKF"/>
</dbReference>
<dbReference type="Proteomes" id="UP000034841">
    <property type="component" value="Unassembled WGS sequence"/>
</dbReference>
<dbReference type="AlphaFoldDB" id="A0A0F8CNN4"/>
<feature type="compositionally biased region" description="Low complexity" evidence="1">
    <location>
        <begin position="22"/>
        <end position="42"/>
    </location>
</feature>
<evidence type="ECO:0000313" key="3">
    <source>
        <dbReference type="EMBL" id="KKF92337.1"/>
    </source>
</evidence>
<protein>
    <recommendedName>
        <fullName evidence="2">WKF domain-containing protein</fullName>
    </recommendedName>
</protein>
<evidence type="ECO:0000313" key="4">
    <source>
        <dbReference type="Proteomes" id="UP000034841"/>
    </source>
</evidence>
<dbReference type="EMBL" id="LBBL01000450">
    <property type="protein sequence ID" value="KKF92337.1"/>
    <property type="molecule type" value="Genomic_DNA"/>
</dbReference>
<feature type="compositionally biased region" description="Polar residues" evidence="1">
    <location>
        <begin position="51"/>
        <end position="73"/>
    </location>
</feature>
<feature type="compositionally biased region" description="Acidic residues" evidence="1">
    <location>
        <begin position="370"/>
        <end position="380"/>
    </location>
</feature>
<comment type="caution">
    <text evidence="3">The sequence shown here is derived from an EMBL/GenBank/DDBJ whole genome shotgun (WGS) entry which is preliminary data.</text>
</comment>
<sequence>MASVPAWKRLGLKLKGSSGSEPSAATAPAAAAATTAAPSSAPYAKRKYDSATGSNNTPLRSSLRGNDSATTNPGFKKARYDSGYSNTDSSADSRRKSVSFSADTNIEPRTAQPPTPAKKPKKPKSKKPKAAGSGTSAASSTVTTDITPSLEYLRLWKTARSAWKFNKNHQTLLIKYVYDNHMVPARDMAAFYDYIRDIQGYARVRLLEVAHAVQKADMEHVTGEAPAPGSAAVPPTAAQMAANVKYHVRLAECMRELGVQGDKNGSKHIDETKIEAGEGGAEGVAMVKRIVRRMRAEAIIAELADGTETPAARPTDSQVEAKAIVEEKAEEERPEVKPAPPAQAKANTKKSRSRKKRVMADDSDSSSSESDSDSSDSDSD</sequence>
<reference evidence="3 4" key="1">
    <citation type="submission" date="2015-04" db="EMBL/GenBank/DDBJ databases">
        <title>Genome sequence of Ceratocystis platani, a major pathogen of plane trees.</title>
        <authorList>
            <person name="Belbahri L."/>
        </authorList>
    </citation>
    <scope>NUCLEOTIDE SEQUENCE [LARGE SCALE GENOMIC DNA]</scope>
    <source>
        <strain evidence="3 4">CFO</strain>
    </source>
</reference>
<feature type="region of interest" description="Disordered" evidence="1">
    <location>
        <begin position="307"/>
        <end position="380"/>
    </location>
</feature>
<feature type="region of interest" description="Disordered" evidence="1">
    <location>
        <begin position="13"/>
        <end position="141"/>
    </location>
</feature>
<feature type="compositionally biased region" description="Basic and acidic residues" evidence="1">
    <location>
        <begin position="323"/>
        <end position="336"/>
    </location>
</feature>
<dbReference type="PANTHER" id="PTHR22306">
    <property type="entry name" value="CHROMOSOME 7 OPEN READING FRAME 50"/>
    <property type="match status" value="1"/>
</dbReference>
<name>A0A0F8CNN4_CERFI</name>
<evidence type="ECO:0000256" key="1">
    <source>
        <dbReference type="SAM" id="MobiDB-lite"/>
    </source>
</evidence>
<feature type="compositionally biased region" description="Basic residues" evidence="1">
    <location>
        <begin position="118"/>
        <end position="129"/>
    </location>
</feature>
<accession>A0A0F8CNN4</accession>
<feature type="domain" description="WKF" evidence="2">
    <location>
        <begin position="151"/>
        <end position="212"/>
    </location>
</feature>
<proteinExistence type="predicted"/>